<evidence type="ECO:0000313" key="4">
    <source>
        <dbReference type="EMBL" id="KAK7298856.1"/>
    </source>
</evidence>
<protein>
    <submittedName>
        <fullName evidence="3">Uncharacterized protein</fullName>
    </submittedName>
</protein>
<evidence type="ECO:0000313" key="5">
    <source>
        <dbReference type="Proteomes" id="UP001367508"/>
    </source>
</evidence>
<dbReference type="AlphaFoldDB" id="A0AAN9JFI2"/>
<evidence type="ECO:0000313" key="2">
    <source>
        <dbReference type="EMBL" id="KAK7296139.1"/>
    </source>
</evidence>
<accession>A0AAN9JFI2</accession>
<keyword evidence="1" id="KW-0472">Membrane</keyword>
<sequence>MTPTSLQAEKACSLSIWIFFHSPSLEPLEEYGILPLTRGMRPRMVPLDFLLFCQLRYFQLPEERKAAAISLVVYPLFFIIWEIFPYEVRKRPSKVFQHQEIAIFRSSLILTGILIQDLPRVKSGRSLNPLLPMKSKEKATIKAKALGTKLPSLRKLRKEDNQILRRQSLLIESDPLAAN</sequence>
<dbReference type="EMBL" id="JAYMYQ010000031">
    <property type="protein sequence ID" value="KAK7298180.1"/>
    <property type="molecule type" value="Genomic_DNA"/>
</dbReference>
<evidence type="ECO:0000256" key="1">
    <source>
        <dbReference type="SAM" id="Phobius"/>
    </source>
</evidence>
<organism evidence="3 5">
    <name type="scientific">Canavalia gladiata</name>
    <name type="common">Sword bean</name>
    <name type="synonym">Dolichos gladiatus</name>
    <dbReference type="NCBI Taxonomy" id="3824"/>
    <lineage>
        <taxon>Eukaryota</taxon>
        <taxon>Viridiplantae</taxon>
        <taxon>Streptophyta</taxon>
        <taxon>Embryophyta</taxon>
        <taxon>Tracheophyta</taxon>
        <taxon>Spermatophyta</taxon>
        <taxon>Magnoliopsida</taxon>
        <taxon>eudicotyledons</taxon>
        <taxon>Gunneridae</taxon>
        <taxon>Pentapetalae</taxon>
        <taxon>rosids</taxon>
        <taxon>fabids</taxon>
        <taxon>Fabales</taxon>
        <taxon>Fabaceae</taxon>
        <taxon>Papilionoideae</taxon>
        <taxon>50 kb inversion clade</taxon>
        <taxon>NPAAA clade</taxon>
        <taxon>indigoferoid/millettioid clade</taxon>
        <taxon>Phaseoleae</taxon>
        <taxon>Canavalia</taxon>
    </lineage>
</organism>
<keyword evidence="1" id="KW-0812">Transmembrane</keyword>
<gene>
    <name evidence="4" type="ORF">VNO77_46403</name>
    <name evidence="3" type="ORF">VNO77_47088</name>
    <name evidence="2" type="ORF">VNO77_50731</name>
</gene>
<evidence type="ECO:0000313" key="3">
    <source>
        <dbReference type="EMBL" id="KAK7298180.1"/>
    </source>
</evidence>
<comment type="caution">
    <text evidence="3">The sequence shown here is derived from an EMBL/GenBank/DDBJ whole genome shotgun (WGS) entry which is preliminary data.</text>
</comment>
<feature type="transmembrane region" description="Helical" evidence="1">
    <location>
        <begin position="66"/>
        <end position="84"/>
    </location>
</feature>
<dbReference type="EMBL" id="JAYMYQ010000024">
    <property type="protein sequence ID" value="KAK7298856.1"/>
    <property type="molecule type" value="Genomic_DNA"/>
</dbReference>
<dbReference type="Proteomes" id="UP001367508">
    <property type="component" value="Unassembled WGS sequence"/>
</dbReference>
<name>A0AAN9JFI2_CANGL</name>
<keyword evidence="5" id="KW-1185">Reference proteome</keyword>
<reference evidence="3 5" key="1">
    <citation type="submission" date="2024-01" db="EMBL/GenBank/DDBJ databases">
        <title>The genomes of 5 underutilized Papilionoideae crops provide insights into root nodulation and disease resistanc.</title>
        <authorList>
            <person name="Jiang F."/>
        </authorList>
    </citation>
    <scope>NUCLEOTIDE SEQUENCE [LARGE SCALE GENOMIC DNA]</scope>
    <source>
        <strain evidence="3">LVBAO_FW01</strain>
        <tissue evidence="3">Leaves</tissue>
    </source>
</reference>
<proteinExistence type="predicted"/>
<keyword evidence="1" id="KW-1133">Transmembrane helix</keyword>
<dbReference type="EMBL" id="JAYMYQ010000084">
    <property type="protein sequence ID" value="KAK7296139.1"/>
    <property type="molecule type" value="Genomic_DNA"/>
</dbReference>